<keyword evidence="4" id="KW-0645">Protease</keyword>
<dbReference type="InterPro" id="IPR028889">
    <property type="entry name" value="USP"/>
</dbReference>
<feature type="region of interest" description="Disordered" evidence="8">
    <location>
        <begin position="1238"/>
        <end position="1261"/>
    </location>
</feature>
<feature type="domain" description="USP" evidence="9">
    <location>
        <begin position="300"/>
        <end position="1103"/>
    </location>
</feature>
<dbReference type="EMBL" id="CP138896">
    <property type="protein sequence ID" value="WPK25123.1"/>
    <property type="molecule type" value="Genomic_DNA"/>
</dbReference>
<evidence type="ECO:0000259" key="9">
    <source>
        <dbReference type="PROSITE" id="PS50235"/>
    </source>
</evidence>
<dbReference type="PROSITE" id="PS00973">
    <property type="entry name" value="USP_2"/>
    <property type="match status" value="1"/>
</dbReference>
<dbReference type="InterPro" id="IPR038765">
    <property type="entry name" value="Papain-like_cys_pep_sf"/>
</dbReference>
<dbReference type="AlphaFoldDB" id="A0AAX4H9D8"/>
<evidence type="ECO:0000256" key="3">
    <source>
        <dbReference type="ARBA" id="ARBA00012759"/>
    </source>
</evidence>
<gene>
    <name evidence="10" type="ORF">PUMCH_002426</name>
</gene>
<proteinExistence type="inferred from homology"/>
<keyword evidence="11" id="KW-1185">Reference proteome</keyword>
<sequence>MNDPSNPLSQSILTLGSSVSNMTDALDTSTASLINLLKHLRSTWKELLDHTFENGEVAYIVPKIFIDNLFSLEADNLTSLKDQVGSIDFAGILNRDGNMYRADEESVEVTPISAKAFKTLKSEFGCKNLPVTRVMCQLDDGLIQIERFPPVFIIHTLPKASHQTRYGGFNDRLGSTHNIQSVTVSQLCTFQDLVEAIRQTLYKDGRTKIRAWFITAEDVESIPASLTVALFVNSTYTKKLVKPDMFNDTLQMHELGASRVHVVAEPTDVTSKTFVIDAYLSSLNPSAYDSSKILESGGHLGLSNLGNTCYMNSALQCLVHIPELNYYFHLNLFKNDLNTLNPLGCNGEIAATFSGLLHKLFDVTSSNMNSITPRDFKSTIGRYSSMFHGYQQQDSQEFTSWLLDTLHEDLNRIQNKPYLEKPELKDDETESLEALARVANVCWDQHKMRNDSVIVDLFTGLYQSTLVCPTCNKKSVTFDPFNDLTLPLPLSTKWYHTITIIDLREGEDIIPLNKLEVELLKSSNLNDLIDYLSAFLKVEKSILFLYEIFKELFYKDFQAKATEYKFLPVSELISAEDIICAYIIPHNPSVDVILPVLNVVPDADSTYHYYSPFAFPLFVVLSPAETMNLEIIQGKVESLAKVLMKDKPSKSLEASEISDKFDESEISRDTEDLERSDNIDEEKDSCEIELTQQCEDSREIELTQQCEDSREIELTQQCEDSRSSTEAQGFDLEQVSPQQEDSERLTIPALKAEPRENPCFSLHVYNDEPKARMGFKYRNQKRKHTQEDSSPFIHIPSDRIPFGNLPLLEKKASNDHKTSTRRQSIFDQDEKDLMIVSDNEDTDFILVAKEQNLKDSAIMSTETDMISEDTPEDATVNVSARLSSQGNYEDNLPERSETSSVPLVTRKLCLVAEWFREVYEENFEDPAWEDIPQLPNPELEANKRRQRIKEKASLSLYDCLRNFSSPEVLDEQDLWYCPRCQDHKRATKTIQLWSTGDILTVHLKRFQTSRSFSDKLNMVVDFPIEGLDMSEFVSSKPEDANLVYDLVAVDNHYGGLGGGHYTAYAKNFRDGKWYYFDDSRVSEVDDPKQAVSSAAYLLFYRKRSAKPFVGGEKVEALLMKGRIEFDEALEQSKDRVRQFLEETDSYNNQEAQILSSENELNLSDSGGNLNFKSLDDDDLYSDILADPKDHEPHKMASKNMRSPATAQILSFDNENQRKQRLISKDSNEPRAININLGLSSSASNLASPEVSSDDNIEPLGG</sequence>
<keyword evidence="7" id="KW-0788">Thiol protease</keyword>
<dbReference type="PROSITE" id="PS50235">
    <property type="entry name" value="USP_3"/>
    <property type="match status" value="1"/>
</dbReference>
<evidence type="ECO:0000313" key="11">
    <source>
        <dbReference type="Proteomes" id="UP001338582"/>
    </source>
</evidence>
<dbReference type="InterPro" id="IPR050185">
    <property type="entry name" value="Ub_carboxyl-term_hydrolase"/>
</dbReference>
<accession>A0AAX4H9D8</accession>
<dbReference type="GO" id="GO:0016579">
    <property type="term" value="P:protein deubiquitination"/>
    <property type="evidence" value="ECO:0007669"/>
    <property type="project" value="InterPro"/>
</dbReference>
<dbReference type="Gene3D" id="3.90.70.10">
    <property type="entry name" value="Cysteine proteinases"/>
    <property type="match status" value="2"/>
</dbReference>
<dbReference type="Proteomes" id="UP001338582">
    <property type="component" value="Chromosome 3"/>
</dbReference>
<evidence type="ECO:0000313" key="10">
    <source>
        <dbReference type="EMBL" id="WPK25123.1"/>
    </source>
</evidence>
<keyword evidence="6" id="KW-0378">Hydrolase</keyword>
<name>A0AAX4H9D8_9ASCO</name>
<evidence type="ECO:0000256" key="7">
    <source>
        <dbReference type="ARBA" id="ARBA00022807"/>
    </source>
</evidence>
<feature type="compositionally biased region" description="Basic and acidic residues" evidence="8">
    <location>
        <begin position="657"/>
        <end position="678"/>
    </location>
</feature>
<dbReference type="SUPFAM" id="SSF143791">
    <property type="entry name" value="DUSP-like"/>
    <property type="match status" value="1"/>
</dbReference>
<protein>
    <recommendedName>
        <fullName evidence="3">ubiquitinyl hydrolase 1</fullName>
        <ecNumber evidence="3">3.4.19.12</ecNumber>
    </recommendedName>
</protein>
<reference evidence="10 11" key="1">
    <citation type="submission" date="2023-10" db="EMBL/GenBank/DDBJ databases">
        <title>Draft Genome Sequence of Candida saopaulonensis from a very Premature Infant with Sepsis.</title>
        <authorList>
            <person name="Ning Y."/>
            <person name="Dai R."/>
            <person name="Xiao M."/>
            <person name="Xu Y."/>
            <person name="Yan Q."/>
            <person name="Zhang L."/>
        </authorList>
    </citation>
    <scope>NUCLEOTIDE SEQUENCE [LARGE SCALE GENOMIC DNA]</scope>
    <source>
        <strain evidence="10 11">19XY460</strain>
    </source>
</reference>
<evidence type="ECO:0000256" key="5">
    <source>
        <dbReference type="ARBA" id="ARBA00022786"/>
    </source>
</evidence>
<dbReference type="PANTHER" id="PTHR21646:SF24">
    <property type="entry name" value="UBIQUITIN CARBOXYL-TERMINAL HYDROLASE"/>
    <property type="match status" value="1"/>
</dbReference>
<evidence type="ECO:0000256" key="1">
    <source>
        <dbReference type="ARBA" id="ARBA00000707"/>
    </source>
</evidence>
<feature type="region of interest" description="Disordered" evidence="8">
    <location>
        <begin position="653"/>
        <end position="683"/>
    </location>
</feature>
<dbReference type="PANTHER" id="PTHR21646">
    <property type="entry name" value="UBIQUITIN CARBOXYL-TERMINAL HYDROLASE"/>
    <property type="match status" value="1"/>
</dbReference>
<feature type="region of interest" description="Disordered" evidence="8">
    <location>
        <begin position="719"/>
        <end position="744"/>
    </location>
</feature>
<evidence type="ECO:0000256" key="4">
    <source>
        <dbReference type="ARBA" id="ARBA00022670"/>
    </source>
</evidence>
<dbReference type="InterPro" id="IPR018200">
    <property type="entry name" value="USP_CS"/>
</dbReference>
<evidence type="ECO:0000256" key="2">
    <source>
        <dbReference type="ARBA" id="ARBA00009085"/>
    </source>
</evidence>
<comment type="catalytic activity">
    <reaction evidence="1">
        <text>Thiol-dependent hydrolysis of ester, thioester, amide, peptide and isopeptide bonds formed by the C-terminal Gly of ubiquitin (a 76-residue protein attached to proteins as an intracellular targeting signal).</text>
        <dbReference type="EC" id="3.4.19.12"/>
    </reaction>
</comment>
<dbReference type="InterPro" id="IPR001394">
    <property type="entry name" value="Peptidase_C19_UCH"/>
</dbReference>
<evidence type="ECO:0000256" key="6">
    <source>
        <dbReference type="ARBA" id="ARBA00022801"/>
    </source>
</evidence>
<organism evidence="10 11">
    <name type="scientific">Australozyma saopauloensis</name>
    <dbReference type="NCBI Taxonomy" id="291208"/>
    <lineage>
        <taxon>Eukaryota</taxon>
        <taxon>Fungi</taxon>
        <taxon>Dikarya</taxon>
        <taxon>Ascomycota</taxon>
        <taxon>Saccharomycotina</taxon>
        <taxon>Pichiomycetes</taxon>
        <taxon>Metschnikowiaceae</taxon>
        <taxon>Australozyma</taxon>
    </lineage>
</organism>
<keyword evidence="5" id="KW-0833">Ubl conjugation pathway</keyword>
<feature type="compositionally biased region" description="Basic and acidic residues" evidence="8">
    <location>
        <begin position="1185"/>
        <end position="1194"/>
    </location>
</feature>
<dbReference type="GeneID" id="88173491"/>
<dbReference type="SUPFAM" id="SSF54001">
    <property type="entry name" value="Cysteine proteinases"/>
    <property type="match status" value="1"/>
</dbReference>
<feature type="compositionally biased region" description="Low complexity" evidence="8">
    <location>
        <begin position="1238"/>
        <end position="1247"/>
    </location>
</feature>
<dbReference type="InterPro" id="IPR035927">
    <property type="entry name" value="DUSP-like_sf"/>
</dbReference>
<comment type="similarity">
    <text evidence="2">Belongs to the peptidase C19 family.</text>
</comment>
<dbReference type="KEGG" id="asau:88173491"/>
<dbReference type="EC" id="3.4.19.12" evidence="3"/>
<dbReference type="Pfam" id="PF00443">
    <property type="entry name" value="UCH"/>
    <property type="match status" value="1"/>
</dbReference>
<evidence type="ECO:0000256" key="8">
    <source>
        <dbReference type="SAM" id="MobiDB-lite"/>
    </source>
</evidence>
<feature type="compositionally biased region" description="Acidic residues" evidence="8">
    <location>
        <begin position="1251"/>
        <end position="1261"/>
    </location>
</feature>
<dbReference type="GO" id="GO:0006508">
    <property type="term" value="P:proteolysis"/>
    <property type="evidence" value="ECO:0007669"/>
    <property type="project" value="UniProtKB-KW"/>
</dbReference>
<dbReference type="GO" id="GO:0004843">
    <property type="term" value="F:cysteine-type deubiquitinase activity"/>
    <property type="evidence" value="ECO:0007669"/>
    <property type="project" value="UniProtKB-EC"/>
</dbReference>
<dbReference type="RefSeq" id="XP_062877506.1">
    <property type="nucleotide sequence ID" value="XM_063021436.1"/>
</dbReference>
<feature type="region of interest" description="Disordered" evidence="8">
    <location>
        <begin position="1182"/>
        <end position="1202"/>
    </location>
</feature>
<dbReference type="PROSITE" id="PS00972">
    <property type="entry name" value="USP_1"/>
    <property type="match status" value="1"/>
</dbReference>